<organism evidence="1 2">
    <name type="scientific">Actinospica acidiphila</name>
    <dbReference type="NCBI Taxonomy" id="304899"/>
    <lineage>
        <taxon>Bacteria</taxon>
        <taxon>Bacillati</taxon>
        <taxon>Actinomycetota</taxon>
        <taxon>Actinomycetes</taxon>
        <taxon>Catenulisporales</taxon>
        <taxon>Actinospicaceae</taxon>
        <taxon>Actinospica</taxon>
    </lineage>
</organism>
<reference evidence="1 2" key="1">
    <citation type="submission" date="2020-01" db="EMBL/GenBank/DDBJ databases">
        <title>Insect and environment-associated Actinomycetes.</title>
        <authorList>
            <person name="Currrie C."/>
            <person name="Chevrette M."/>
            <person name="Carlson C."/>
            <person name="Stubbendieck R."/>
            <person name="Wendt-Pienkowski E."/>
        </authorList>
    </citation>
    <scope>NUCLEOTIDE SEQUENCE [LARGE SCALE GENOMIC DNA]</scope>
    <source>
        <strain evidence="1 2">SID8189</strain>
    </source>
</reference>
<dbReference type="Proteomes" id="UP000471745">
    <property type="component" value="Unassembled WGS sequence"/>
</dbReference>
<sequence length="625" mass="68318">MRRADSTPVERSAFHSISEHGLRGLLRGGGDSEVIEELLSAEHSRRLLLLRALLDRGGARTRGREDIPLSLHAAWKLLERVQEVAPDVVDRVLMSPGTGTWVSSSLRRLKRDADGDVHAGAALGHLSSLAAAAAAAAGVAFTLWVPARERFVVLPGLGCAILPARHPAAAVRVTGDGARLRIAGADGDVIVGPRWESRTPNWSPTRVLALGPGGVAGAALTLEEHDPFRSFASAVAPRTLSHQEAEAWQRVLRQAWDVLSRCEPAETSAMRRGLLSIAPVPRGERFRPYSSSSAEAFGGVNASLPDDGPELAATLVHEFQHIKLGALMHVEPLLRRPNGSTGRPELFHAPWRDDPRPLEGLIQGVYAFFGVTRFWHAHRRDPDAAQGSLAHFEFALWRDAVSATLDTVRGHDRLSSLGHRLLGSLTRICAEWLTEAVPYEELRLAREAADSHRARWREHHLRPAPDVVDLAVRAWRRREACPPSVRVTPSSLRPDAEASYLDTAAVLARHRLTDPDGPWRDPEAGAVRGAETVDVLLTAGDRLAARRMLTDRLVAGDLRVGSWSLLGRAVATDPEHKATSRFLLHSPHWARAVWNTLVAQHEERPDPLALAAWLGRAPAMRLRTG</sequence>
<name>A0A9X5CJ01_9ACTN</name>
<comment type="caution">
    <text evidence="1">The sequence shown here is derived from an EMBL/GenBank/DDBJ whole genome shotgun (WGS) entry which is preliminary data.</text>
</comment>
<evidence type="ECO:0000313" key="2">
    <source>
        <dbReference type="Proteomes" id="UP000471745"/>
    </source>
</evidence>
<dbReference type="AlphaFoldDB" id="A0A9X5CJ01"/>
<keyword evidence="2" id="KW-1185">Reference proteome</keyword>
<proteinExistence type="predicted"/>
<dbReference type="EMBL" id="JAAGNA010000436">
    <property type="protein sequence ID" value="NEC49362.1"/>
    <property type="molecule type" value="Genomic_DNA"/>
</dbReference>
<protein>
    <submittedName>
        <fullName evidence="1">HEXXH motif domain-containing protein</fullName>
    </submittedName>
</protein>
<evidence type="ECO:0000313" key="1">
    <source>
        <dbReference type="EMBL" id="NEC49362.1"/>
    </source>
</evidence>
<accession>A0A9X5CJ01</accession>
<dbReference type="RefSeq" id="WP_163088552.1">
    <property type="nucleotide sequence ID" value="NZ_JAAGNA010000436.1"/>
</dbReference>
<dbReference type="NCBIfam" id="TIGR04267">
    <property type="entry name" value="mod_HExxH"/>
    <property type="match status" value="1"/>
</dbReference>
<dbReference type="InterPro" id="IPR026337">
    <property type="entry name" value="AKG_HExxH"/>
</dbReference>
<gene>
    <name evidence="1" type="ORF">G3I18_12380</name>
</gene>